<keyword evidence="2" id="KW-0238">DNA-binding</keyword>
<dbReference type="GO" id="GO:0003677">
    <property type="term" value="F:DNA binding"/>
    <property type="evidence" value="ECO:0007669"/>
    <property type="project" value="UniProtKB-KW"/>
</dbReference>
<dbReference type="Gene3D" id="3.30.1310.10">
    <property type="entry name" value="Nucleoid-associated protein YbaB-like domain"/>
    <property type="match status" value="1"/>
</dbReference>
<reference evidence="2 3" key="1">
    <citation type="submission" date="2018-02" db="EMBL/GenBank/DDBJ databases">
        <title>Genomic Encyclopedia of Archaeal and Bacterial Type Strains, Phase II (KMG-II): from individual species to whole genera.</title>
        <authorList>
            <person name="Goeker M."/>
        </authorList>
    </citation>
    <scope>NUCLEOTIDE SEQUENCE [LARGE SCALE GENOMIC DNA]</scope>
    <source>
        <strain evidence="2 3">YU 961-1</strain>
    </source>
</reference>
<evidence type="ECO:0000313" key="2">
    <source>
        <dbReference type="EMBL" id="PPK63269.1"/>
    </source>
</evidence>
<comment type="caution">
    <text evidence="2">The sequence shown here is derived from an EMBL/GenBank/DDBJ whole genome shotgun (WGS) entry which is preliminary data.</text>
</comment>
<dbReference type="RefSeq" id="WP_245931722.1">
    <property type="nucleotide sequence ID" value="NZ_CP154825.1"/>
</dbReference>
<dbReference type="Pfam" id="PF02575">
    <property type="entry name" value="YbaB_DNA_bd"/>
    <property type="match status" value="1"/>
</dbReference>
<keyword evidence="3" id="KW-1185">Reference proteome</keyword>
<dbReference type="AlphaFoldDB" id="A0A2S6GDI4"/>
<dbReference type="InterPro" id="IPR036894">
    <property type="entry name" value="YbaB-like_sf"/>
</dbReference>
<evidence type="ECO:0000256" key="1">
    <source>
        <dbReference type="SAM" id="MobiDB-lite"/>
    </source>
</evidence>
<dbReference type="Proteomes" id="UP000239203">
    <property type="component" value="Unassembled WGS sequence"/>
</dbReference>
<organism evidence="2 3">
    <name type="scientific">Actinokineospora auranticolor</name>
    <dbReference type="NCBI Taxonomy" id="155976"/>
    <lineage>
        <taxon>Bacteria</taxon>
        <taxon>Bacillati</taxon>
        <taxon>Actinomycetota</taxon>
        <taxon>Actinomycetes</taxon>
        <taxon>Pseudonocardiales</taxon>
        <taxon>Pseudonocardiaceae</taxon>
        <taxon>Actinokineospora</taxon>
    </lineage>
</organism>
<evidence type="ECO:0000313" key="3">
    <source>
        <dbReference type="Proteomes" id="UP000239203"/>
    </source>
</evidence>
<accession>A0A2S6GDI4</accession>
<proteinExistence type="predicted"/>
<dbReference type="EMBL" id="PTIX01000030">
    <property type="protein sequence ID" value="PPK63269.1"/>
    <property type="molecule type" value="Genomic_DNA"/>
</dbReference>
<protein>
    <submittedName>
        <fullName evidence="2">YbaB/EbfC DNA-binding family protein</fullName>
    </submittedName>
</protein>
<gene>
    <name evidence="2" type="ORF">CLV40_13061</name>
</gene>
<sequence>MPEDIADSERMVEDWNRTIQERAVRYQAMAERVEELSLVEASADGAVRVTISARGILIDLQIAESAATKRMSDVSAQVMATVRRAQARIPDLLREVMEETIGTTDQTANKLLDDARAHFPEQVDEELPPQPPSRTLRLDVEDDEPAPRRPTQPYRHRRDDYDEDDFGGGSILS</sequence>
<dbReference type="SUPFAM" id="SSF82607">
    <property type="entry name" value="YbaB-like"/>
    <property type="match status" value="1"/>
</dbReference>
<feature type="region of interest" description="Disordered" evidence="1">
    <location>
        <begin position="121"/>
        <end position="173"/>
    </location>
</feature>
<dbReference type="InterPro" id="IPR004401">
    <property type="entry name" value="YbaB/EbfC"/>
</dbReference>
<name>A0A2S6GDI4_9PSEU</name>